<dbReference type="Gene3D" id="2.30.40.10">
    <property type="entry name" value="Urease, subunit C, domain 1"/>
    <property type="match status" value="1"/>
</dbReference>
<organism evidence="2 3">
    <name type="scientific">Catonella morbi ATCC 51271</name>
    <dbReference type="NCBI Taxonomy" id="592026"/>
    <lineage>
        <taxon>Bacteria</taxon>
        <taxon>Bacillati</taxon>
        <taxon>Bacillota</taxon>
        <taxon>Clostridia</taxon>
        <taxon>Lachnospirales</taxon>
        <taxon>Lachnospiraceae</taxon>
        <taxon>Catonella</taxon>
    </lineage>
</organism>
<accession>V2XKQ5</accession>
<sequence length="511" mass="57655">MIKADILLLSNYIFTGMSKEPINGFIAIKDDKIIAVENEHPELYYGENTFVLDLKNQLILPGFVDTHCFFTGYLLSISGIDLKNCKTEGEVIHEITNILHTDQDCFLGKGLSPNLKGLSMTYLSEKFPDTAIILFTADGESCYMNHAAQEKFNFTPDKCYSEGYPKLLSYLLNQKENSRSEFLNYLKMLNSKGITSIKEMGFDDFSGFTDIIKDLENEQALTARVHFMSQPVAFPMNLDYGSQMREKFQSDFVRFSGFNQMTDGSISQLEGDMKTPYLCAPTCCQKEIPWTTLEEDVLNADKHGFRFSLHAQGDAAIAKSIAIFNKCQKNQDGTLKHRHAITDLECSDVLDLAKMGELNIIGEIYPQIMSITNRQDKIAMIEEKIGMNRGKNYWNRRKMIDNGITLSCATDLPLLFDNIPESIYHSVGGFFPEGGETFNKENTITTAELLTAWTYGGQYNLGQENLLGTLEVGKLADITVLDKNVFTLTFDDIRNVKVSMTMVNGKIVYQK</sequence>
<evidence type="ECO:0000259" key="1">
    <source>
        <dbReference type="Pfam" id="PF07969"/>
    </source>
</evidence>
<protein>
    <submittedName>
        <fullName evidence="2">Amidohydrolase family protein</fullName>
    </submittedName>
</protein>
<dbReference type="eggNOG" id="COG1574">
    <property type="taxonomic scope" value="Bacteria"/>
</dbReference>
<dbReference type="InterPro" id="IPR011059">
    <property type="entry name" value="Metal-dep_hydrolase_composite"/>
</dbReference>
<dbReference type="EMBL" id="ACIL03000013">
    <property type="protein sequence ID" value="ESL02739.1"/>
    <property type="molecule type" value="Genomic_DNA"/>
</dbReference>
<dbReference type="SUPFAM" id="SSF51338">
    <property type="entry name" value="Composite domain of metallo-dependent hydrolases"/>
    <property type="match status" value="1"/>
</dbReference>
<gene>
    <name evidence="2" type="ORF">GCWU0000282_001609</name>
</gene>
<dbReference type="SUPFAM" id="SSF51556">
    <property type="entry name" value="Metallo-dependent hydrolases"/>
    <property type="match status" value="1"/>
</dbReference>
<keyword evidence="3" id="KW-1185">Reference proteome</keyword>
<dbReference type="PANTHER" id="PTHR22642">
    <property type="entry name" value="IMIDAZOLONEPROPIONASE"/>
    <property type="match status" value="1"/>
</dbReference>
<evidence type="ECO:0000313" key="3">
    <source>
        <dbReference type="Proteomes" id="UP000018227"/>
    </source>
</evidence>
<dbReference type="InterPro" id="IPR013108">
    <property type="entry name" value="Amidohydro_3"/>
</dbReference>
<dbReference type="PANTHER" id="PTHR22642:SF2">
    <property type="entry name" value="PROTEIN LONG AFTER FAR-RED 3"/>
    <property type="match status" value="1"/>
</dbReference>
<comment type="caution">
    <text evidence="2">The sequence shown here is derived from an EMBL/GenBank/DDBJ whole genome shotgun (WGS) entry which is preliminary data.</text>
</comment>
<dbReference type="Pfam" id="PF07969">
    <property type="entry name" value="Amidohydro_3"/>
    <property type="match status" value="1"/>
</dbReference>
<dbReference type="OrthoDB" id="9767366at2"/>
<feature type="domain" description="Amidohydrolase 3" evidence="1">
    <location>
        <begin position="51"/>
        <end position="509"/>
    </location>
</feature>
<dbReference type="AlphaFoldDB" id="V2XKQ5"/>
<name>V2XKQ5_9FIRM</name>
<dbReference type="Gene3D" id="3.10.310.70">
    <property type="match status" value="1"/>
</dbReference>
<evidence type="ECO:0000313" key="2">
    <source>
        <dbReference type="EMBL" id="ESL02739.1"/>
    </source>
</evidence>
<dbReference type="STRING" id="592026.GCWU0000282_001609"/>
<keyword evidence="2" id="KW-0378">Hydrolase</keyword>
<dbReference type="Gene3D" id="3.20.20.140">
    <property type="entry name" value="Metal-dependent hydrolases"/>
    <property type="match status" value="1"/>
</dbReference>
<dbReference type="Proteomes" id="UP000018227">
    <property type="component" value="Unassembled WGS sequence"/>
</dbReference>
<dbReference type="RefSeq" id="WP_023354481.1">
    <property type="nucleotide sequence ID" value="NZ_KI535368.1"/>
</dbReference>
<proteinExistence type="predicted"/>
<reference evidence="2 3" key="1">
    <citation type="submission" date="2013-06" db="EMBL/GenBank/DDBJ databases">
        <authorList>
            <person name="Weinstock G."/>
            <person name="Sodergren E."/>
            <person name="Clifton S."/>
            <person name="Fulton L."/>
            <person name="Fulton B."/>
            <person name="Courtney L."/>
            <person name="Fronick C."/>
            <person name="Harrison M."/>
            <person name="Strong C."/>
            <person name="Farmer C."/>
            <person name="Delahaunty K."/>
            <person name="Markovic C."/>
            <person name="Hall O."/>
            <person name="Minx P."/>
            <person name="Tomlinson C."/>
            <person name="Mitreva M."/>
            <person name="Nelson J."/>
            <person name="Hou S."/>
            <person name="Wollam A."/>
            <person name="Pepin K.H."/>
            <person name="Johnson M."/>
            <person name="Bhonagiri V."/>
            <person name="Nash W.E."/>
            <person name="Warren W."/>
            <person name="Chinwalla A."/>
            <person name="Mardis E.R."/>
            <person name="Wilson R.K."/>
        </authorList>
    </citation>
    <scope>NUCLEOTIDE SEQUENCE [LARGE SCALE GENOMIC DNA]</scope>
    <source>
        <strain evidence="2 3">ATCC 51271</strain>
    </source>
</reference>
<dbReference type="GO" id="GO:0016810">
    <property type="term" value="F:hydrolase activity, acting on carbon-nitrogen (but not peptide) bonds"/>
    <property type="evidence" value="ECO:0007669"/>
    <property type="project" value="InterPro"/>
</dbReference>
<dbReference type="HOGENOM" id="CLU_009942_8_0_9"/>
<dbReference type="InterPro" id="IPR032466">
    <property type="entry name" value="Metal_Hydrolase"/>
</dbReference>